<evidence type="ECO:0000256" key="2">
    <source>
        <dbReference type="ARBA" id="ARBA00023125"/>
    </source>
</evidence>
<feature type="domain" description="HTH deoR-type" evidence="4">
    <location>
        <begin position="3"/>
        <end position="62"/>
    </location>
</feature>
<dbReference type="SUPFAM" id="SSF46785">
    <property type="entry name" value="Winged helix' DNA-binding domain"/>
    <property type="match status" value="1"/>
</dbReference>
<dbReference type="InterPro" id="IPR013196">
    <property type="entry name" value="HTH_11"/>
</dbReference>
<gene>
    <name evidence="5" type="ORF">METZ01_LOCUS14689</name>
</gene>
<dbReference type="Pfam" id="PF13280">
    <property type="entry name" value="WYL"/>
    <property type="match status" value="1"/>
</dbReference>
<evidence type="ECO:0000259" key="4">
    <source>
        <dbReference type="PROSITE" id="PS51000"/>
    </source>
</evidence>
<organism evidence="5">
    <name type="scientific">marine metagenome</name>
    <dbReference type="NCBI Taxonomy" id="408172"/>
    <lineage>
        <taxon>unclassified sequences</taxon>
        <taxon>metagenomes</taxon>
        <taxon>ecological metagenomes</taxon>
    </lineage>
</organism>
<accession>A0A381P4G2</accession>
<dbReference type="PROSITE" id="PS00894">
    <property type="entry name" value="HTH_DEOR_1"/>
    <property type="match status" value="1"/>
</dbReference>
<evidence type="ECO:0000256" key="3">
    <source>
        <dbReference type="ARBA" id="ARBA00023163"/>
    </source>
</evidence>
<dbReference type="GO" id="GO:0003677">
    <property type="term" value="F:DNA binding"/>
    <property type="evidence" value="ECO:0007669"/>
    <property type="project" value="UniProtKB-KW"/>
</dbReference>
<keyword evidence="3" id="KW-0804">Transcription</keyword>
<dbReference type="PROSITE" id="PS52050">
    <property type="entry name" value="WYL"/>
    <property type="match status" value="1"/>
</dbReference>
<dbReference type="InterPro" id="IPR026881">
    <property type="entry name" value="WYL_dom"/>
</dbReference>
<dbReference type="InterPro" id="IPR001034">
    <property type="entry name" value="DeoR_HTH"/>
</dbReference>
<dbReference type="Pfam" id="PF08279">
    <property type="entry name" value="HTH_11"/>
    <property type="match status" value="1"/>
</dbReference>
<dbReference type="GO" id="GO:0003700">
    <property type="term" value="F:DNA-binding transcription factor activity"/>
    <property type="evidence" value="ECO:0007669"/>
    <property type="project" value="InterPro"/>
</dbReference>
<evidence type="ECO:0000313" key="5">
    <source>
        <dbReference type="EMBL" id="SUZ61835.1"/>
    </source>
</evidence>
<dbReference type="InterPro" id="IPR018356">
    <property type="entry name" value="Tscrpt_reg_HTH_DeoR_CS"/>
</dbReference>
<keyword evidence="1" id="KW-0805">Transcription regulation</keyword>
<reference evidence="5" key="1">
    <citation type="submission" date="2018-05" db="EMBL/GenBank/DDBJ databases">
        <authorList>
            <person name="Lanie J.A."/>
            <person name="Ng W.-L."/>
            <person name="Kazmierczak K.M."/>
            <person name="Andrzejewski T.M."/>
            <person name="Davidsen T.M."/>
            <person name="Wayne K.J."/>
            <person name="Tettelin H."/>
            <person name="Glass J.I."/>
            <person name="Rusch D."/>
            <person name="Podicherti R."/>
            <person name="Tsui H.-C.T."/>
            <person name="Winkler M.E."/>
        </authorList>
    </citation>
    <scope>NUCLEOTIDE SEQUENCE</scope>
</reference>
<dbReference type="InterPro" id="IPR036390">
    <property type="entry name" value="WH_DNA-bd_sf"/>
</dbReference>
<dbReference type="Pfam" id="PF25583">
    <property type="entry name" value="WCX"/>
    <property type="match status" value="1"/>
</dbReference>
<name>A0A381P4G2_9ZZZZ</name>
<dbReference type="AlphaFoldDB" id="A0A381P4G2"/>
<protein>
    <recommendedName>
        <fullName evidence="4">HTH deoR-type domain-containing protein</fullName>
    </recommendedName>
</protein>
<dbReference type="EMBL" id="UINC01000830">
    <property type="protein sequence ID" value="SUZ61835.1"/>
    <property type="molecule type" value="Genomic_DNA"/>
</dbReference>
<dbReference type="Gene3D" id="1.10.10.10">
    <property type="entry name" value="Winged helix-like DNA-binding domain superfamily/Winged helix DNA-binding domain"/>
    <property type="match status" value="1"/>
</dbReference>
<proteinExistence type="predicted"/>
<dbReference type="InterPro" id="IPR057727">
    <property type="entry name" value="WCX_dom"/>
</dbReference>
<dbReference type="InterPro" id="IPR036388">
    <property type="entry name" value="WH-like_DNA-bd_sf"/>
</dbReference>
<dbReference type="InterPro" id="IPR051534">
    <property type="entry name" value="CBASS_pafABC_assoc_protein"/>
</dbReference>
<dbReference type="PANTHER" id="PTHR34580">
    <property type="match status" value="1"/>
</dbReference>
<dbReference type="PROSITE" id="PS51000">
    <property type="entry name" value="HTH_DEOR_2"/>
    <property type="match status" value="1"/>
</dbReference>
<feature type="non-terminal residue" evidence="5">
    <location>
        <position position="1"/>
    </location>
</feature>
<dbReference type="PANTHER" id="PTHR34580:SF3">
    <property type="entry name" value="PROTEIN PAFB"/>
    <property type="match status" value="1"/>
</dbReference>
<evidence type="ECO:0000256" key="1">
    <source>
        <dbReference type="ARBA" id="ARBA00023015"/>
    </source>
</evidence>
<sequence length="325" mass="38534">VDRTERFYTIDRLLKARRQVSLRQLMDELEVSRATVRRDLEYMRDRMAAPIVWDRAQRGYRYDIEEDPDGRYSLPGLWFNASEVYALLTMDHLLSSLQPGLLEPHIEPLRTRVRRLLDSGDHPAQEVERRIRVLHMASRQVNTRIFASIAHALLRRRRLQICHLNRRADRRTERVVSPQRLAHYRDNWYLDSWCHMRNALRSFAVDAIERADLLEDETADEVSESRLEKVLGTGYGIFAGERTRKAVLRFTPEAARWVSREKWHSSQRGEYEPDGSYRLTVPYADETELTMDILRHGRDVEVISPERLRKSVHERLREATARYEQ</sequence>
<keyword evidence="2" id="KW-0238">DNA-binding</keyword>